<reference evidence="1 2" key="1">
    <citation type="journal article" date="2021" name="Front. Genet.">
        <title>Chromosome-Level Genome Assembly Reveals Significant Gene Expansion in the Toll and IMD Signaling Pathways of Dendrolimus kikuchii.</title>
        <authorList>
            <person name="Zhou J."/>
            <person name="Wu P."/>
            <person name="Xiong Z."/>
            <person name="Liu N."/>
            <person name="Zhao N."/>
            <person name="Ji M."/>
            <person name="Qiu Y."/>
            <person name="Yang B."/>
        </authorList>
    </citation>
    <scope>NUCLEOTIDE SEQUENCE [LARGE SCALE GENOMIC DNA]</scope>
    <source>
        <strain evidence="1">Ann1</strain>
    </source>
</reference>
<gene>
    <name evidence="1" type="ORF">K1T71_012945</name>
</gene>
<dbReference type="Proteomes" id="UP000824533">
    <property type="component" value="Linkage Group LG24"/>
</dbReference>
<sequence length="100" mass="10659">MAAEDPDGVPLSRMDTDWVAVPINTSIVILSTSAPTDPIPFTYSAGIHYIPSISPIAVDSISSTSSATLAPGILNSNIEVLLPLPVKMFPQKPTKKKRRT</sequence>
<proteinExistence type="predicted"/>
<protein>
    <submittedName>
        <fullName evidence="1">Uncharacterized protein</fullName>
    </submittedName>
</protein>
<accession>A0ACC1CII6</accession>
<name>A0ACC1CII6_9NEOP</name>
<keyword evidence="2" id="KW-1185">Reference proteome</keyword>
<dbReference type="EMBL" id="CM034410">
    <property type="protein sequence ID" value="KAJ0171395.1"/>
    <property type="molecule type" value="Genomic_DNA"/>
</dbReference>
<comment type="caution">
    <text evidence="1">The sequence shown here is derived from an EMBL/GenBank/DDBJ whole genome shotgun (WGS) entry which is preliminary data.</text>
</comment>
<evidence type="ECO:0000313" key="2">
    <source>
        <dbReference type="Proteomes" id="UP000824533"/>
    </source>
</evidence>
<evidence type="ECO:0000313" key="1">
    <source>
        <dbReference type="EMBL" id="KAJ0171395.1"/>
    </source>
</evidence>
<organism evidence="1 2">
    <name type="scientific">Dendrolimus kikuchii</name>
    <dbReference type="NCBI Taxonomy" id="765133"/>
    <lineage>
        <taxon>Eukaryota</taxon>
        <taxon>Metazoa</taxon>
        <taxon>Ecdysozoa</taxon>
        <taxon>Arthropoda</taxon>
        <taxon>Hexapoda</taxon>
        <taxon>Insecta</taxon>
        <taxon>Pterygota</taxon>
        <taxon>Neoptera</taxon>
        <taxon>Endopterygota</taxon>
        <taxon>Lepidoptera</taxon>
        <taxon>Glossata</taxon>
        <taxon>Ditrysia</taxon>
        <taxon>Bombycoidea</taxon>
        <taxon>Lasiocampidae</taxon>
        <taxon>Dendrolimus</taxon>
    </lineage>
</organism>